<gene>
    <name evidence="3" type="ORF">AArc1_2784</name>
</gene>
<dbReference type="PANTHER" id="PTHR46825">
    <property type="entry name" value="D-ALANYL-D-ALANINE-CARBOXYPEPTIDASE/ENDOPEPTIDASE AMPH"/>
    <property type="match status" value="1"/>
</dbReference>
<protein>
    <submittedName>
        <fullName evidence="3">CubicO group peptidase, beta-lactamase class C family</fullName>
    </submittedName>
</protein>
<dbReference type="AlphaFoldDB" id="A0A346PHV1"/>
<organism evidence="3 4">
    <name type="scientific">Natrarchaeobaculum sulfurireducens</name>
    <dbReference type="NCBI Taxonomy" id="2044521"/>
    <lineage>
        <taxon>Archaea</taxon>
        <taxon>Methanobacteriati</taxon>
        <taxon>Methanobacteriota</taxon>
        <taxon>Stenosarchaea group</taxon>
        <taxon>Halobacteria</taxon>
        <taxon>Halobacteriales</taxon>
        <taxon>Natrialbaceae</taxon>
        <taxon>Natrarchaeobaculum</taxon>
    </lineage>
</organism>
<dbReference type="SUPFAM" id="SSF56601">
    <property type="entry name" value="beta-lactamase/transpeptidase-like"/>
    <property type="match status" value="1"/>
</dbReference>
<dbReference type="GeneID" id="37639558"/>
<keyword evidence="1" id="KW-0812">Transmembrane</keyword>
<dbReference type="InterPro" id="IPR006311">
    <property type="entry name" value="TAT_signal"/>
</dbReference>
<evidence type="ECO:0000313" key="4">
    <source>
        <dbReference type="Proteomes" id="UP000258707"/>
    </source>
</evidence>
<feature type="transmembrane region" description="Helical" evidence="1">
    <location>
        <begin position="504"/>
        <end position="523"/>
    </location>
</feature>
<dbReference type="RefSeq" id="WP_117365091.1">
    <property type="nucleotide sequence ID" value="NZ_CP024047.1"/>
</dbReference>
<evidence type="ECO:0000256" key="1">
    <source>
        <dbReference type="SAM" id="Phobius"/>
    </source>
</evidence>
<feature type="transmembrane region" description="Helical" evidence="1">
    <location>
        <begin position="569"/>
        <end position="593"/>
    </location>
</feature>
<dbReference type="InterPro" id="IPR012338">
    <property type="entry name" value="Beta-lactam/transpept-like"/>
</dbReference>
<feature type="domain" description="Beta-lactamase-related" evidence="2">
    <location>
        <begin position="52"/>
        <end position="377"/>
    </location>
</feature>
<name>A0A346PHV1_9EURY</name>
<dbReference type="EMBL" id="CP024047">
    <property type="protein sequence ID" value="AXR79096.1"/>
    <property type="molecule type" value="Genomic_DNA"/>
</dbReference>
<dbReference type="Proteomes" id="UP000258707">
    <property type="component" value="Chromosome"/>
</dbReference>
<dbReference type="PROSITE" id="PS51318">
    <property type="entry name" value="TAT"/>
    <property type="match status" value="1"/>
</dbReference>
<proteinExistence type="predicted"/>
<accession>A0A346PHV1</accession>
<keyword evidence="1" id="KW-0472">Membrane</keyword>
<evidence type="ECO:0000259" key="2">
    <source>
        <dbReference type="Pfam" id="PF00144"/>
    </source>
</evidence>
<feature type="transmembrane region" description="Helical" evidence="1">
    <location>
        <begin position="641"/>
        <end position="660"/>
    </location>
</feature>
<dbReference type="Pfam" id="PF00144">
    <property type="entry name" value="Beta-lactamase"/>
    <property type="match status" value="1"/>
</dbReference>
<dbReference type="InterPro" id="IPR050491">
    <property type="entry name" value="AmpC-like"/>
</dbReference>
<sequence>MVNVNETSRRTLLAGTASGIATAVGARSAVGRRDATDVFAQSAAADDVESFVDAEIDRLLEAHAVPGATVAVVLGDDIVLAKGYGEANRETGTAVSGEETLFRIGSVSKPFVWTAVMQLAETGAVDLETDVTEYLESVSVPSFDDGTDDPITLAHLATHTAGFDEQLRGLFLDSPEAVRPLEVALEETMPERVRPPGDLISYSNHGTALAAQVVADVTGQPFEVYVEERIFEPLGMDRSTFVQPVPDDRADDVAQGYVHSFGTYQPLSIDWIDVAPAGSMVSTAAEMGEFVRAQLGTVDEPAVFPGDARDRLHEQWFTHHEELDGFAFGFIEDTWGDHRLVRHDGATATFHSELVLAPEDDLGVFVSFNGDGGGPARVEFIDAFLEAFLPADESDPLEPEGTPAHAEALEGTYRAVRVDRTTEARPVTTVQAPTVDVTVAADGTLYTETGGQTSEWVELEPLVFRAADGDDRLAFRLEDDDRASHCFQGIQAFERQPPLEQTPIQAVLIAASLLVMLSAVVGWPAHALWERFRPGATGGGRGADPGWRQWPPASGNSALEGRGPLLARLTAGAAVGAVFAFLAGTAALLLFVYPGTLFSMLPLPYRLLFVLPLLGLMATLVTVAFTVLAWRDGYWGRASRFHYTLVTAALLVGYGLLAYWNQLQLPP</sequence>
<dbReference type="KEGG" id="nan:AArc1_2784"/>
<evidence type="ECO:0000313" key="3">
    <source>
        <dbReference type="EMBL" id="AXR79096.1"/>
    </source>
</evidence>
<feature type="transmembrane region" description="Helical" evidence="1">
    <location>
        <begin position="605"/>
        <end position="629"/>
    </location>
</feature>
<dbReference type="InterPro" id="IPR001466">
    <property type="entry name" value="Beta-lactam-related"/>
</dbReference>
<reference evidence="4" key="1">
    <citation type="submission" date="2017-10" db="EMBL/GenBank/DDBJ databases">
        <title>Phenotypic and genomic properties of facultatively anaerobic sulfur-reducing natronoarchaea from hypersaline soda lakes.</title>
        <authorList>
            <person name="Sorokin D.Y."/>
            <person name="Kublanov I.V."/>
            <person name="Roman P."/>
            <person name="Sinninghe Damste J.S."/>
            <person name="Golyshin P.N."/>
            <person name="Rojo D."/>
            <person name="Ciordia S."/>
            <person name="Mena Md.C."/>
            <person name="Ferrer M."/>
            <person name="Messina E."/>
            <person name="Smedile F."/>
            <person name="La Spada G."/>
            <person name="La Cono V."/>
            <person name="Yakimov M.M."/>
        </authorList>
    </citation>
    <scope>NUCLEOTIDE SEQUENCE [LARGE SCALE GENOMIC DNA]</scope>
    <source>
        <strain evidence="4">AArc1</strain>
    </source>
</reference>
<dbReference type="Gene3D" id="3.40.710.10">
    <property type="entry name" value="DD-peptidase/beta-lactamase superfamily"/>
    <property type="match status" value="1"/>
</dbReference>
<keyword evidence="1" id="KW-1133">Transmembrane helix</keyword>
<dbReference type="PANTHER" id="PTHR46825:SF9">
    <property type="entry name" value="BETA-LACTAMASE-RELATED DOMAIN-CONTAINING PROTEIN"/>
    <property type="match status" value="1"/>
</dbReference>